<feature type="signal peptide" evidence="2">
    <location>
        <begin position="1"/>
        <end position="24"/>
    </location>
</feature>
<dbReference type="AlphaFoldDB" id="A0A4P7XIJ3"/>
<reference evidence="3 4" key="1">
    <citation type="submission" date="2018-07" db="EMBL/GenBank/DDBJ databases">
        <title>Marsedoiliclastica nanhaica gen. nov. sp. nov., a novel marine hydrocarbonoclastic bacterium isolated from an in-situ enriched hydrocarbon-degrading consortium in deep-sea sediment.</title>
        <authorList>
            <person name="Dong C."/>
            <person name="Ma T."/>
            <person name="Liu R."/>
            <person name="Shao Z."/>
        </authorList>
    </citation>
    <scope>NUCLEOTIDE SEQUENCE [LARGE SCALE GENOMIC DNA]</scope>
    <source>
        <strain evidence="4">soil36-7</strain>
    </source>
</reference>
<dbReference type="InterPro" id="IPR011992">
    <property type="entry name" value="EF-hand-dom_pair"/>
</dbReference>
<sequence>MNKPMTLGIPLLTLLLAGAAPAVAENPYPSTQNDPTGQGNYQTDPGVGSDRIPGKGQAPMGMGTPFDELDTNADGKLDGHELNAYGSSNAGPDNSYELELGDRNLERLDTNQDMGVSREEFEEARRKQKQNSDR</sequence>
<accession>A0A4P7XIJ3</accession>
<dbReference type="OrthoDB" id="6370072at2"/>
<evidence type="ECO:0000313" key="4">
    <source>
        <dbReference type="Proteomes" id="UP000298049"/>
    </source>
</evidence>
<evidence type="ECO:0000313" key="3">
    <source>
        <dbReference type="EMBL" id="QCF26132.1"/>
    </source>
</evidence>
<feature type="region of interest" description="Disordered" evidence="1">
    <location>
        <begin position="24"/>
        <end position="134"/>
    </location>
</feature>
<dbReference type="EMBL" id="CP031093">
    <property type="protein sequence ID" value="QCF26132.1"/>
    <property type="molecule type" value="Genomic_DNA"/>
</dbReference>
<dbReference type="Gene3D" id="1.10.238.10">
    <property type="entry name" value="EF-hand"/>
    <property type="match status" value="1"/>
</dbReference>
<proteinExistence type="predicted"/>
<keyword evidence="2" id="KW-0732">Signal</keyword>
<evidence type="ECO:0000256" key="2">
    <source>
        <dbReference type="SAM" id="SignalP"/>
    </source>
</evidence>
<evidence type="ECO:0000256" key="1">
    <source>
        <dbReference type="SAM" id="MobiDB-lite"/>
    </source>
</evidence>
<gene>
    <name evidence="3" type="ORF">soil367_09420</name>
</gene>
<name>A0A4P7XIJ3_9ALTE</name>
<protein>
    <submittedName>
        <fullName evidence="3">EF-hand domain-containing protein</fullName>
    </submittedName>
</protein>
<dbReference type="SUPFAM" id="SSF47473">
    <property type="entry name" value="EF-hand"/>
    <property type="match status" value="1"/>
</dbReference>
<dbReference type="RefSeq" id="WP_136548854.1">
    <property type="nucleotide sequence ID" value="NZ_CP031093.1"/>
</dbReference>
<dbReference type="PROSITE" id="PS00018">
    <property type="entry name" value="EF_HAND_1"/>
    <property type="match status" value="1"/>
</dbReference>
<dbReference type="InterPro" id="IPR018247">
    <property type="entry name" value="EF_Hand_1_Ca_BS"/>
</dbReference>
<feature type="compositionally biased region" description="Basic and acidic residues" evidence="1">
    <location>
        <begin position="100"/>
        <end position="134"/>
    </location>
</feature>
<dbReference type="KEGG" id="hmi:soil367_09420"/>
<feature type="compositionally biased region" description="Polar residues" evidence="1">
    <location>
        <begin position="28"/>
        <end position="43"/>
    </location>
</feature>
<dbReference type="Proteomes" id="UP000298049">
    <property type="component" value="Chromosome"/>
</dbReference>
<feature type="chain" id="PRO_5020435487" evidence="2">
    <location>
        <begin position="25"/>
        <end position="134"/>
    </location>
</feature>
<keyword evidence="4" id="KW-1185">Reference proteome</keyword>
<organism evidence="3 4">
    <name type="scientific">Hydrocarboniclastica marina</name>
    <dbReference type="NCBI Taxonomy" id="2259620"/>
    <lineage>
        <taxon>Bacteria</taxon>
        <taxon>Pseudomonadati</taxon>
        <taxon>Pseudomonadota</taxon>
        <taxon>Gammaproteobacteria</taxon>
        <taxon>Alteromonadales</taxon>
        <taxon>Alteromonadaceae</taxon>
        <taxon>Hydrocarboniclastica</taxon>
    </lineage>
</organism>